<evidence type="ECO:0000256" key="3">
    <source>
        <dbReference type="ARBA" id="ARBA00022692"/>
    </source>
</evidence>
<dbReference type="PRINTS" id="PR00248">
    <property type="entry name" value="GPCRMGR"/>
</dbReference>
<dbReference type="CDD" id="cd15283">
    <property type="entry name" value="7tmC_V2R_pheromone"/>
    <property type="match status" value="1"/>
</dbReference>
<feature type="transmembrane region" description="Helical" evidence="11">
    <location>
        <begin position="830"/>
        <end position="853"/>
    </location>
</feature>
<feature type="transmembrane region" description="Helical" evidence="11">
    <location>
        <begin position="764"/>
        <end position="786"/>
    </location>
</feature>
<dbReference type="OrthoDB" id="5984008at2759"/>
<dbReference type="AlphaFoldDB" id="A0A8J1JLC9"/>
<comment type="subcellular location">
    <subcellularLocation>
        <location evidence="1">Cell membrane</location>
        <topology evidence="1">Multi-pass membrane protein</topology>
    </subcellularLocation>
</comment>
<accession>A0A8J1JLC9</accession>
<dbReference type="GO" id="GO:0004930">
    <property type="term" value="F:G protein-coupled receptor activity"/>
    <property type="evidence" value="ECO:0000318"/>
    <property type="project" value="GO_Central"/>
</dbReference>
<keyword evidence="7 11" id="KW-0472">Membrane</keyword>
<feature type="transmembrane region" description="Helical" evidence="11">
    <location>
        <begin position="641"/>
        <end position="662"/>
    </location>
</feature>
<dbReference type="OMA" id="DSAIRWH"/>
<dbReference type="PRINTS" id="PR01535">
    <property type="entry name" value="VOMERONASL2R"/>
</dbReference>
<dbReference type="Xenbase" id="XB-GENE-29080807">
    <property type="gene designation" value="LOC100491698"/>
</dbReference>
<keyword evidence="3 11" id="KW-0812">Transmembrane</keyword>
<keyword evidence="2" id="KW-1003">Cell membrane</keyword>
<dbReference type="KEGG" id="xtr:100491698"/>
<feature type="transmembrane region" description="Helical" evidence="11">
    <location>
        <begin position="674"/>
        <end position="698"/>
    </location>
</feature>
<evidence type="ECO:0000256" key="11">
    <source>
        <dbReference type="SAM" id="Phobius"/>
    </source>
</evidence>
<evidence type="ECO:0000256" key="1">
    <source>
        <dbReference type="ARBA" id="ARBA00004651"/>
    </source>
</evidence>
<evidence type="ECO:0000256" key="5">
    <source>
        <dbReference type="ARBA" id="ARBA00022989"/>
    </source>
</evidence>
<gene>
    <name evidence="15 16" type="primary">LOC100491698</name>
</gene>
<dbReference type="InterPro" id="IPR004073">
    <property type="entry name" value="GPCR_3_vmron_rcpt_2"/>
</dbReference>
<keyword evidence="10" id="KW-0807">Transducer</keyword>
<evidence type="ECO:0000256" key="10">
    <source>
        <dbReference type="ARBA" id="ARBA00023224"/>
    </source>
</evidence>
<dbReference type="GO" id="GO:0005886">
    <property type="term" value="C:plasma membrane"/>
    <property type="evidence" value="ECO:0000318"/>
    <property type="project" value="GO_Central"/>
</dbReference>
<protein>
    <submittedName>
        <fullName evidence="15">Vomeronasal type-2 receptor 26</fullName>
    </submittedName>
</protein>
<feature type="transmembrane region" description="Helical" evidence="11">
    <location>
        <begin position="798"/>
        <end position="818"/>
    </location>
</feature>
<dbReference type="RefSeq" id="XP_031758683.1">
    <property type="nucleotide sequence ID" value="XM_031902823.1"/>
</dbReference>
<dbReference type="AGR" id="Xenbase:XB-GENE-29080807"/>
<dbReference type="PROSITE" id="PS50259">
    <property type="entry name" value="G_PROTEIN_RECEP_F3_4"/>
    <property type="match status" value="1"/>
</dbReference>
<dbReference type="InterPro" id="IPR038550">
    <property type="entry name" value="GPCR_3_9-Cys_sf"/>
</dbReference>
<keyword evidence="14" id="KW-1185">Reference proteome</keyword>
<feature type="domain" description="G-protein coupled receptors family 3 profile" evidence="13">
    <location>
        <begin position="604"/>
        <end position="868"/>
    </location>
</feature>
<evidence type="ECO:0000256" key="9">
    <source>
        <dbReference type="ARBA" id="ARBA00023180"/>
    </source>
</evidence>
<evidence type="ECO:0000313" key="14">
    <source>
        <dbReference type="Proteomes" id="UP000008143"/>
    </source>
</evidence>
<dbReference type="InterPro" id="IPR028082">
    <property type="entry name" value="Peripla_BP_I"/>
</dbReference>
<dbReference type="Gene3D" id="2.10.50.30">
    <property type="entry name" value="GPCR, family 3, nine cysteines domain"/>
    <property type="match status" value="1"/>
</dbReference>
<keyword evidence="4 12" id="KW-0732">Signal</keyword>
<dbReference type="InterPro" id="IPR017978">
    <property type="entry name" value="GPCR_3_C"/>
</dbReference>
<reference evidence="15" key="1">
    <citation type="submission" date="2025-08" db="UniProtKB">
        <authorList>
            <consortium name="RefSeq"/>
        </authorList>
    </citation>
    <scope>IDENTIFICATION</scope>
    <source>
        <strain evidence="15">Nigerian</strain>
        <tissue evidence="15">Liver and blood</tissue>
    </source>
</reference>
<dbReference type="InterPro" id="IPR000337">
    <property type="entry name" value="GPCR_3"/>
</dbReference>
<feature type="chain" id="PRO_5035247601" evidence="12">
    <location>
        <begin position="30"/>
        <end position="875"/>
    </location>
</feature>
<dbReference type="FunFam" id="2.10.50.30:FF:000003">
    <property type="entry name" value="Vomeronasal 2, receptor 120"/>
    <property type="match status" value="1"/>
</dbReference>
<evidence type="ECO:0000256" key="12">
    <source>
        <dbReference type="SAM" id="SignalP"/>
    </source>
</evidence>
<dbReference type="Pfam" id="PF00003">
    <property type="entry name" value="7tm_3"/>
    <property type="match status" value="1"/>
</dbReference>
<organism evidence="14 15">
    <name type="scientific">Xenopus tropicalis</name>
    <name type="common">Western clawed frog</name>
    <name type="synonym">Silurana tropicalis</name>
    <dbReference type="NCBI Taxonomy" id="8364"/>
    <lineage>
        <taxon>Eukaryota</taxon>
        <taxon>Metazoa</taxon>
        <taxon>Chordata</taxon>
        <taxon>Craniata</taxon>
        <taxon>Vertebrata</taxon>
        <taxon>Euteleostomi</taxon>
        <taxon>Amphibia</taxon>
        <taxon>Batrachia</taxon>
        <taxon>Anura</taxon>
        <taxon>Pipoidea</taxon>
        <taxon>Pipidae</taxon>
        <taxon>Xenopodinae</taxon>
        <taxon>Xenopus</taxon>
        <taxon>Silurana</taxon>
    </lineage>
</organism>
<keyword evidence="5 11" id="KW-1133">Transmembrane helix</keyword>
<sequence length="875" mass="98426">MDPASSHPAPALLPLISTVLLLLAPAVPAGIPLNLNWQLGSAYEEGYYKEGDFLLGAIIDLHHLWKALAINTKAKPCRIRYYTDEYLQHFRHHLVVIYAVEEINSNEKLLPNVTLGYHIYDSLAYESQAQKHIFRILSGGRNMIPNYLCSSGGVLAAFIGDKSSPTSLSMATLIRIYHYTQISYGAMDPIFTDRLRFPFFYRTVPDGYAQHGAIVQILQHFGWNWVGILASDAESDQMGSWELKGQIMRSGLCVEYLVTVSGKFSRKEGEQKRVESVLRRATAKVIILYNSSDNVKWFLLMNKRMELPDAVWINLGLDFYPTDHGFEVIFFNGSLGLSIKRGNIPGFTDFLYSLSPQKYPDNMRLKWAWSWTFRCHYNGTNPEELPWETLPCSGSESLLDLPQNKYDAYNFRTTYSIYTAVYALAQALHAMISEAPSKAKGTVGLKKGFQSWQLRHYAQNVGFATASEEFFFDEYGGRPARYDIVNWAVLPDLSVTQETVGHFDSTAPESQRLLINDSAIRWHHRFTQLPQSLCTEPCEPGYRKSPQEGKPPCCYACVQCPEGEISSTMDTDSCLACPEDHWSNQGRDQCIPRIRDFLSYEDPLSAALVCVALVLTLITVLVLGVFILYRDTPIVRANNRNLSYMLLLFLIMSFLCSLLFMGPPDNLTCQLRQVSFGIVFTGSVSSVLAKTITVILAFKATKPGGKLRKWLGNRMSFSLVLICSLVQALLCTTWLIRSPPFPDYDTWSVKGQIILQCNEGSVPAFYMVVGYMGFLAALSFLVAFLVRKVPDRYNEAQLITFSMLGFCSVWVSFIPAHLSTKGKYTVAVEIFAILASGAGLLACIFVPKCYIILIRPELNAREKPMIIRGDISAER</sequence>
<keyword evidence="6" id="KW-0297">G-protein coupled receptor</keyword>
<dbReference type="PANTHER" id="PTHR24061:SF599">
    <property type="entry name" value="G-PROTEIN COUPLED RECEPTORS FAMILY 3 PROFILE DOMAIN-CONTAINING PROTEIN"/>
    <property type="match status" value="1"/>
</dbReference>
<dbReference type="Gene3D" id="3.40.50.2300">
    <property type="match status" value="2"/>
</dbReference>
<evidence type="ECO:0000256" key="7">
    <source>
        <dbReference type="ARBA" id="ARBA00023136"/>
    </source>
</evidence>
<feature type="signal peptide" evidence="12">
    <location>
        <begin position="1"/>
        <end position="29"/>
    </location>
</feature>
<evidence type="ECO:0000256" key="4">
    <source>
        <dbReference type="ARBA" id="ARBA00022729"/>
    </source>
</evidence>
<evidence type="ECO:0000256" key="2">
    <source>
        <dbReference type="ARBA" id="ARBA00022475"/>
    </source>
</evidence>
<proteinExistence type="predicted"/>
<dbReference type="InterPro" id="IPR011500">
    <property type="entry name" value="GPCR_3_9-Cys_dom"/>
</dbReference>
<dbReference type="InterPro" id="IPR001828">
    <property type="entry name" value="ANF_lig-bd_rcpt"/>
</dbReference>
<dbReference type="SUPFAM" id="SSF53822">
    <property type="entry name" value="Periplasmic binding protein-like I"/>
    <property type="match status" value="1"/>
</dbReference>
<evidence type="ECO:0000313" key="16">
    <source>
        <dbReference type="Xenbase" id="XB-GENE-29080807"/>
    </source>
</evidence>
<dbReference type="Pfam" id="PF01094">
    <property type="entry name" value="ANF_receptor"/>
    <property type="match status" value="1"/>
</dbReference>
<dbReference type="PANTHER" id="PTHR24061">
    <property type="entry name" value="CALCIUM-SENSING RECEPTOR-RELATED"/>
    <property type="match status" value="1"/>
</dbReference>
<name>A0A8J1JLC9_XENTR</name>
<evidence type="ECO:0000259" key="13">
    <source>
        <dbReference type="PROSITE" id="PS50259"/>
    </source>
</evidence>
<evidence type="ECO:0000256" key="8">
    <source>
        <dbReference type="ARBA" id="ARBA00023170"/>
    </source>
</evidence>
<dbReference type="Pfam" id="PF07562">
    <property type="entry name" value="NCD3G"/>
    <property type="match status" value="1"/>
</dbReference>
<dbReference type="FunFam" id="3.40.50.2300:FF:000024">
    <property type="entry name" value="Vomeronasal 2, receptor 73"/>
    <property type="match status" value="1"/>
</dbReference>
<dbReference type="Proteomes" id="UP000008143">
    <property type="component" value="Chromosome 5"/>
</dbReference>
<dbReference type="GeneID" id="100491698"/>
<evidence type="ECO:0000313" key="15">
    <source>
        <dbReference type="RefSeq" id="XP_031758683.1"/>
    </source>
</evidence>
<dbReference type="InterPro" id="IPR000068">
    <property type="entry name" value="GPCR_3_Ca_sens_rcpt-rel"/>
</dbReference>
<feature type="transmembrane region" description="Helical" evidence="11">
    <location>
        <begin position="719"/>
        <end position="736"/>
    </location>
</feature>
<evidence type="ECO:0000256" key="6">
    <source>
        <dbReference type="ARBA" id="ARBA00023040"/>
    </source>
</evidence>
<dbReference type="FunFam" id="3.40.50.2300:FF:000728">
    <property type="entry name" value="Uncharacterized protein"/>
    <property type="match status" value="1"/>
</dbReference>
<keyword evidence="9" id="KW-0325">Glycoprotein</keyword>
<feature type="transmembrane region" description="Helical" evidence="11">
    <location>
        <begin position="604"/>
        <end position="629"/>
    </location>
</feature>
<keyword evidence="8 15" id="KW-0675">Receptor</keyword>